<organism evidence="2 3">
    <name type="scientific">Rhodovibrio sodomensis</name>
    <dbReference type="NCBI Taxonomy" id="1088"/>
    <lineage>
        <taxon>Bacteria</taxon>
        <taxon>Pseudomonadati</taxon>
        <taxon>Pseudomonadota</taxon>
        <taxon>Alphaproteobacteria</taxon>
        <taxon>Rhodospirillales</taxon>
        <taxon>Rhodovibrionaceae</taxon>
        <taxon>Rhodovibrio</taxon>
    </lineage>
</organism>
<keyword evidence="1" id="KW-0812">Transmembrane</keyword>
<name>A0ABS1DCS3_9PROT</name>
<feature type="transmembrane region" description="Helical" evidence="1">
    <location>
        <begin position="193"/>
        <end position="213"/>
    </location>
</feature>
<evidence type="ECO:0000256" key="1">
    <source>
        <dbReference type="SAM" id="Phobius"/>
    </source>
</evidence>
<protein>
    <recommendedName>
        <fullName evidence="4">Transmembrane protein</fullName>
    </recommendedName>
</protein>
<proteinExistence type="predicted"/>
<evidence type="ECO:0008006" key="4">
    <source>
        <dbReference type="Google" id="ProtNLM"/>
    </source>
</evidence>
<gene>
    <name evidence="2" type="ORF">CKO28_09160</name>
</gene>
<evidence type="ECO:0000313" key="2">
    <source>
        <dbReference type="EMBL" id="MBK1668205.1"/>
    </source>
</evidence>
<feature type="transmembrane region" description="Helical" evidence="1">
    <location>
        <begin position="291"/>
        <end position="309"/>
    </location>
</feature>
<reference evidence="2 3" key="1">
    <citation type="journal article" date="2020" name="Microorganisms">
        <title>Osmotic Adaptation and Compatible Solute Biosynthesis of Phototrophic Bacteria as Revealed from Genome Analyses.</title>
        <authorList>
            <person name="Imhoff J.F."/>
            <person name="Rahn T."/>
            <person name="Kunzel S."/>
            <person name="Keller A."/>
            <person name="Neulinger S.C."/>
        </authorList>
    </citation>
    <scope>NUCLEOTIDE SEQUENCE [LARGE SCALE GENOMIC DNA]</scope>
    <source>
        <strain evidence="2 3">DSM 9895</strain>
    </source>
</reference>
<feature type="transmembrane region" description="Helical" evidence="1">
    <location>
        <begin position="42"/>
        <end position="61"/>
    </location>
</feature>
<keyword evidence="3" id="KW-1185">Reference proteome</keyword>
<feature type="transmembrane region" description="Helical" evidence="1">
    <location>
        <begin position="164"/>
        <end position="187"/>
    </location>
</feature>
<comment type="caution">
    <text evidence="2">The sequence shown here is derived from an EMBL/GenBank/DDBJ whole genome shotgun (WGS) entry which is preliminary data.</text>
</comment>
<accession>A0ABS1DCS3</accession>
<sequence length="350" mass="38797">MDQSPYKFDRTEIGRQTDVKTLLERLVMRSQSRRRFARRQGFWLLFAILGLWSSALFAAAASAPGDLLFASFAGLAASLGWCMVSAWDGGPMRFRTMESLLDAGTRPRSILLRDFADGRQPDRGNDCKSDRNSALDIYRDTRHRIRDALTSEIRRTQETRNVTCLLLPGLALLISVFAAWGAITWYLEIDGPDLPLVLGGALTATALLTYVLLLQGPVSGMTRDLEVEVSDVLGAWIGFQLRTLTGRLDLYDQRCATADCGEICPDPPIRTRGLCIECFVSREISDRRRRITGVLLLIAIIALGRGGSWSWPTSAVSGVFALLIGLAGFPGAWYELFRLSLLRAPMTGRF</sequence>
<keyword evidence="1" id="KW-1133">Transmembrane helix</keyword>
<dbReference type="Proteomes" id="UP001296873">
    <property type="component" value="Unassembled WGS sequence"/>
</dbReference>
<dbReference type="EMBL" id="NRRL01000018">
    <property type="protein sequence ID" value="MBK1668205.1"/>
    <property type="molecule type" value="Genomic_DNA"/>
</dbReference>
<evidence type="ECO:0000313" key="3">
    <source>
        <dbReference type="Proteomes" id="UP001296873"/>
    </source>
</evidence>
<feature type="transmembrane region" description="Helical" evidence="1">
    <location>
        <begin position="67"/>
        <end position="87"/>
    </location>
</feature>
<feature type="transmembrane region" description="Helical" evidence="1">
    <location>
        <begin position="315"/>
        <end position="336"/>
    </location>
</feature>
<keyword evidence="1" id="KW-0472">Membrane</keyword>